<protein>
    <submittedName>
        <fullName evidence="1">Uncharacterized protein</fullName>
    </submittedName>
</protein>
<sequence length="35" mass="3768">MVSECDMISSEHCAFVEPVSRVHGVCRVSKLGFGA</sequence>
<proteinExistence type="predicted"/>
<organism evidence="1 2">
    <name type="scientific">Rubroshorea leprosula</name>
    <dbReference type="NCBI Taxonomy" id="152421"/>
    <lineage>
        <taxon>Eukaryota</taxon>
        <taxon>Viridiplantae</taxon>
        <taxon>Streptophyta</taxon>
        <taxon>Embryophyta</taxon>
        <taxon>Tracheophyta</taxon>
        <taxon>Spermatophyta</taxon>
        <taxon>Magnoliopsida</taxon>
        <taxon>eudicotyledons</taxon>
        <taxon>Gunneridae</taxon>
        <taxon>Pentapetalae</taxon>
        <taxon>rosids</taxon>
        <taxon>malvids</taxon>
        <taxon>Malvales</taxon>
        <taxon>Dipterocarpaceae</taxon>
        <taxon>Rubroshorea</taxon>
    </lineage>
</organism>
<keyword evidence="2" id="KW-1185">Reference proteome</keyword>
<evidence type="ECO:0000313" key="2">
    <source>
        <dbReference type="Proteomes" id="UP001054252"/>
    </source>
</evidence>
<dbReference type="Proteomes" id="UP001054252">
    <property type="component" value="Unassembled WGS sequence"/>
</dbReference>
<reference evidence="1 2" key="1">
    <citation type="journal article" date="2021" name="Commun. Biol.">
        <title>The genome of Shorea leprosula (Dipterocarpaceae) highlights the ecological relevance of drought in aseasonal tropical rainforests.</title>
        <authorList>
            <person name="Ng K.K.S."/>
            <person name="Kobayashi M.J."/>
            <person name="Fawcett J.A."/>
            <person name="Hatakeyama M."/>
            <person name="Paape T."/>
            <person name="Ng C.H."/>
            <person name="Ang C.C."/>
            <person name="Tnah L.H."/>
            <person name="Lee C.T."/>
            <person name="Nishiyama T."/>
            <person name="Sese J."/>
            <person name="O'Brien M.J."/>
            <person name="Copetti D."/>
            <person name="Mohd Noor M.I."/>
            <person name="Ong R.C."/>
            <person name="Putra M."/>
            <person name="Sireger I.Z."/>
            <person name="Indrioko S."/>
            <person name="Kosugi Y."/>
            <person name="Izuno A."/>
            <person name="Isagi Y."/>
            <person name="Lee S.L."/>
            <person name="Shimizu K.K."/>
        </authorList>
    </citation>
    <scope>NUCLEOTIDE SEQUENCE [LARGE SCALE GENOMIC DNA]</scope>
    <source>
        <strain evidence="1">214</strain>
    </source>
</reference>
<accession>A0AAV5HWE2</accession>
<dbReference type="EMBL" id="BPVZ01000003">
    <property type="protein sequence ID" value="GKU89736.1"/>
    <property type="molecule type" value="Genomic_DNA"/>
</dbReference>
<gene>
    <name evidence="1" type="ORF">SLEP1_g3832</name>
</gene>
<dbReference type="AlphaFoldDB" id="A0AAV5HWE2"/>
<comment type="caution">
    <text evidence="1">The sequence shown here is derived from an EMBL/GenBank/DDBJ whole genome shotgun (WGS) entry which is preliminary data.</text>
</comment>
<evidence type="ECO:0000313" key="1">
    <source>
        <dbReference type="EMBL" id="GKU89736.1"/>
    </source>
</evidence>
<name>A0AAV5HWE2_9ROSI</name>